<dbReference type="InterPro" id="IPR043502">
    <property type="entry name" value="DNA/RNA_pol_sf"/>
</dbReference>
<dbReference type="GO" id="GO:0006508">
    <property type="term" value="P:proteolysis"/>
    <property type="evidence" value="ECO:0007669"/>
    <property type="project" value="InterPro"/>
</dbReference>
<dbReference type="PANTHER" id="PTHR47331">
    <property type="entry name" value="PHD-TYPE DOMAIN-CONTAINING PROTEIN"/>
    <property type="match status" value="1"/>
</dbReference>
<evidence type="ECO:0000313" key="3">
    <source>
        <dbReference type="Proteomes" id="UP000053660"/>
    </source>
</evidence>
<name>A0A0B1SMY2_OESDE</name>
<dbReference type="PROSITE" id="PS00141">
    <property type="entry name" value="ASP_PROTEASE"/>
    <property type="match status" value="1"/>
</dbReference>
<evidence type="ECO:0000259" key="1">
    <source>
        <dbReference type="Pfam" id="PF00078"/>
    </source>
</evidence>
<reference evidence="2 3" key="1">
    <citation type="submission" date="2014-03" db="EMBL/GenBank/DDBJ databases">
        <title>Draft genome of the hookworm Oesophagostomum dentatum.</title>
        <authorList>
            <person name="Mitreva M."/>
        </authorList>
    </citation>
    <scope>NUCLEOTIDE SEQUENCE [LARGE SCALE GENOMIC DNA]</scope>
    <source>
        <strain evidence="2 3">OD-Hann</strain>
    </source>
</reference>
<dbReference type="AlphaFoldDB" id="A0A0B1SMY2"/>
<evidence type="ECO:0000313" key="2">
    <source>
        <dbReference type="EMBL" id="KHJ84892.1"/>
    </source>
</evidence>
<dbReference type="InterPro" id="IPR001969">
    <property type="entry name" value="Aspartic_peptidase_AS"/>
</dbReference>
<dbReference type="InterPro" id="IPR043128">
    <property type="entry name" value="Rev_trsase/Diguanyl_cyclase"/>
</dbReference>
<dbReference type="Gene3D" id="3.10.10.10">
    <property type="entry name" value="HIV Type 1 Reverse Transcriptase, subunit A, domain 1"/>
    <property type="match status" value="1"/>
</dbReference>
<accession>A0A0B1SMY2</accession>
<organism evidence="2 3">
    <name type="scientific">Oesophagostomum dentatum</name>
    <name type="common">Nodular worm</name>
    <dbReference type="NCBI Taxonomy" id="61180"/>
    <lineage>
        <taxon>Eukaryota</taxon>
        <taxon>Metazoa</taxon>
        <taxon>Ecdysozoa</taxon>
        <taxon>Nematoda</taxon>
        <taxon>Chromadorea</taxon>
        <taxon>Rhabditida</taxon>
        <taxon>Rhabditina</taxon>
        <taxon>Rhabditomorpha</taxon>
        <taxon>Strongyloidea</taxon>
        <taxon>Strongylidae</taxon>
        <taxon>Oesophagostomum</taxon>
    </lineage>
</organism>
<keyword evidence="3" id="KW-1185">Reference proteome</keyword>
<gene>
    <name evidence="2" type="ORF">OESDEN_15388</name>
</gene>
<feature type="non-terminal residue" evidence="2">
    <location>
        <position position="802"/>
    </location>
</feature>
<dbReference type="Proteomes" id="UP000053660">
    <property type="component" value="Unassembled WGS sequence"/>
</dbReference>
<feature type="domain" description="Reverse transcriptase" evidence="1">
    <location>
        <begin position="389"/>
        <end position="515"/>
    </location>
</feature>
<dbReference type="InterPro" id="IPR000477">
    <property type="entry name" value="RT_dom"/>
</dbReference>
<dbReference type="Gene3D" id="3.30.70.270">
    <property type="match status" value="1"/>
</dbReference>
<dbReference type="PANTHER" id="PTHR47331:SF1">
    <property type="entry name" value="GAG-LIKE PROTEIN"/>
    <property type="match status" value="1"/>
</dbReference>
<proteinExistence type="predicted"/>
<dbReference type="Pfam" id="PF00078">
    <property type="entry name" value="RVT_1"/>
    <property type="match status" value="1"/>
</dbReference>
<dbReference type="OrthoDB" id="5920525at2759"/>
<dbReference type="GO" id="GO:0004190">
    <property type="term" value="F:aspartic-type endopeptidase activity"/>
    <property type="evidence" value="ECO:0007669"/>
    <property type="project" value="InterPro"/>
</dbReference>
<dbReference type="SUPFAM" id="SSF56672">
    <property type="entry name" value="DNA/RNA polymerases"/>
    <property type="match status" value="1"/>
</dbReference>
<protein>
    <recommendedName>
        <fullName evidence="1">Reverse transcriptase domain-containing protein</fullName>
    </recommendedName>
</protein>
<dbReference type="EMBL" id="KN566259">
    <property type="protein sequence ID" value="KHJ84892.1"/>
    <property type="molecule type" value="Genomic_DNA"/>
</dbReference>
<dbReference type="Gene3D" id="2.40.70.10">
    <property type="entry name" value="Acid Proteases"/>
    <property type="match status" value="1"/>
</dbReference>
<dbReference type="InterPro" id="IPR021109">
    <property type="entry name" value="Peptidase_aspartic_dom_sf"/>
</dbReference>
<sequence>MNQTRQIRQNVVTFENEERRNEDPEDETAVNLVRKQKPHKEGVLLLTGSSTVQGPHSSKQVRILLDTGSELSFIHSKLVDEMQLPIQGISSLNIKTFGTDHAKEQNHRLVTVCLVDIQGQEHKFQLYDSPFITSHSKAPTLSQEDIRFIKSNKINLCRLPDSDEQPQILLGCDYLWDLLEGLHLISTKFGHMISGQKTPKEQALKSEEVLKIESERNDNEADVWDKYWTIESTGINEYTGTEKSEKELVDEKIINKFKETIVKRPDGYYVRLPWKDEKTPLPDNKNMALARLRSLFRQYRNRKEDLLEIDDIFKTQLEQRIIEPVRETIIPLINEKVHYLPYQVVVTPEKKTTPKRIVFDASAHSVGKPSLNDLLYQGPLILPNIVGILMRFRTGKVATIADIEKAFLQVRLNEQDRNVTRFLWVKDVNKPLDDLNIQIYRFTRVTFGLNASPFLLAATIDYHLDTTVKNEKVANQIKANMYVDNLLLTSETTQEAFEQYKIAKTIFSVPKLEMNALTIAARLSPSAYEELKDTIHITTVYLLTDSEIVLGWLKNANESKTTGVLVTNRVKEIKRITQQFTDQGVHVYFGYVSTTVNPADCATRGLTASELENHIWWSGPEFSRRNHHLWPEETRLFELPQIRTAEILQISKQNITESLFDYTRFRSMLALKRTAATTLRFVSKCSRNLSQQTKTKLSNFLVSQTAGSGTISAQDVRKGEILILKDHQKRFQDSIYSSLQRKLNVKYDEYGVLRCYGRLGKSYLNEEAKRPALIAPNTKLATLIIREAHGTFHRSTAHTMCE</sequence>